<evidence type="ECO:0000313" key="3">
    <source>
        <dbReference type="Proteomes" id="UP001139226"/>
    </source>
</evidence>
<dbReference type="InterPro" id="IPR013785">
    <property type="entry name" value="Aldolase_TIM"/>
</dbReference>
<dbReference type="RefSeq" id="WP_240713084.1">
    <property type="nucleotide sequence ID" value="NZ_JAKVTV010000002.1"/>
</dbReference>
<feature type="domain" description="Glycoside-hydrolase family GH114 TIM-barrel" evidence="1">
    <location>
        <begin position="40"/>
        <end position="242"/>
    </location>
</feature>
<protein>
    <submittedName>
        <fullName evidence="2">Endo alpha-1,4 polygalactosaminidase</fullName>
    </submittedName>
</protein>
<dbReference type="InterPro" id="IPR004352">
    <property type="entry name" value="GH114_TIM-barrel"/>
</dbReference>
<organism evidence="2 3">
    <name type="scientific">Christiangramia lutea</name>
    <dbReference type="NCBI Taxonomy" id="1607951"/>
    <lineage>
        <taxon>Bacteria</taxon>
        <taxon>Pseudomonadati</taxon>
        <taxon>Bacteroidota</taxon>
        <taxon>Flavobacteriia</taxon>
        <taxon>Flavobacteriales</taxon>
        <taxon>Flavobacteriaceae</taxon>
        <taxon>Christiangramia</taxon>
    </lineage>
</organism>
<evidence type="ECO:0000259" key="1">
    <source>
        <dbReference type="Pfam" id="PF03537"/>
    </source>
</evidence>
<dbReference type="Pfam" id="PF03537">
    <property type="entry name" value="Glyco_hydro_114"/>
    <property type="match status" value="1"/>
</dbReference>
<dbReference type="PANTHER" id="PTHR35882:SF2">
    <property type="entry name" value="PELA"/>
    <property type="match status" value="1"/>
</dbReference>
<accession>A0A9X1V1Z4</accession>
<dbReference type="InterPro" id="IPR017853">
    <property type="entry name" value="GH"/>
</dbReference>
<dbReference type="SUPFAM" id="SSF51445">
    <property type="entry name" value="(Trans)glycosidases"/>
    <property type="match status" value="1"/>
</dbReference>
<dbReference type="Gene3D" id="3.20.20.70">
    <property type="entry name" value="Aldolase class I"/>
    <property type="match status" value="1"/>
</dbReference>
<sequence length="270" mass="30977">MHLIKIFMLVSTIGLGSLQLKSQSLTAENKVLFVYGDFYPEKVSGYDLIVLEGAHFSSDDVLKLKKHNGKVLSYISLGEVNESAAHYPELKDKTLGKNDIWNSYILDIGNRETIDALKAIFEHNLNKGMDGMFLDNIDNYTQFGPTPEKKQELINFLSDIKQKYPEIYLLQNAAVPIVEETSAYIDALAKESVVTNYDFAKKKYELRSNSEFQNILYELKSMNENYDIPVILIEYAEDRNMQNEIQGRLDEINWPVFIGKIDLQTIPERD</sequence>
<dbReference type="PANTHER" id="PTHR35882">
    <property type="entry name" value="PELA"/>
    <property type="match status" value="1"/>
</dbReference>
<dbReference type="EMBL" id="JAKVTV010000002">
    <property type="protein sequence ID" value="MCH4822907.1"/>
    <property type="molecule type" value="Genomic_DNA"/>
</dbReference>
<comment type="caution">
    <text evidence="2">The sequence shown here is derived from an EMBL/GenBank/DDBJ whole genome shotgun (WGS) entry which is preliminary data.</text>
</comment>
<reference evidence="2" key="1">
    <citation type="submission" date="2022-03" db="EMBL/GenBank/DDBJ databases">
        <title>Gramella crocea sp. nov., isolated from activated sludge of a seafood processing plant.</title>
        <authorList>
            <person name="Zhang X."/>
        </authorList>
    </citation>
    <scope>NUCLEOTIDE SEQUENCE</scope>
    <source>
        <strain evidence="2">YJ019</strain>
    </source>
</reference>
<evidence type="ECO:0000313" key="2">
    <source>
        <dbReference type="EMBL" id="MCH4822907.1"/>
    </source>
</evidence>
<proteinExistence type="predicted"/>
<keyword evidence="3" id="KW-1185">Reference proteome</keyword>
<gene>
    <name evidence="2" type="ORF">ML462_06945</name>
</gene>
<dbReference type="AlphaFoldDB" id="A0A9X1V1Z4"/>
<dbReference type="Proteomes" id="UP001139226">
    <property type="component" value="Unassembled WGS sequence"/>
</dbReference>
<name>A0A9X1V1Z4_9FLAO</name>